<protein>
    <submittedName>
        <fullName evidence="2">Organic hydroperoxide resistance protein</fullName>
    </submittedName>
</protein>
<dbReference type="EMBL" id="CADCTH010000211">
    <property type="protein sequence ID" value="CAA9241838.1"/>
    <property type="molecule type" value="Genomic_DNA"/>
</dbReference>
<gene>
    <name evidence="2" type="ORF">AVDCRST_MAG54-1541</name>
</gene>
<feature type="compositionally biased region" description="Basic residues" evidence="1">
    <location>
        <begin position="1"/>
        <end position="10"/>
    </location>
</feature>
<sequence>AEPRRHHPLGRRPAGREGPGHPRLVQRGPVQRLVPDARRGPERPDQPGGAHRRGALLVSGHEPLGRARWRGPHRARHRRQRRGDPVAGPGRRLRDQRHRGDPARGGRRGRRRPLPGAGRDRREDVPRVQGAGRHHDHAGRRARRL</sequence>
<organism evidence="2">
    <name type="scientific">uncultured Actinomycetospora sp</name>
    <dbReference type="NCBI Taxonomy" id="1135996"/>
    <lineage>
        <taxon>Bacteria</taxon>
        <taxon>Bacillati</taxon>
        <taxon>Actinomycetota</taxon>
        <taxon>Actinomycetes</taxon>
        <taxon>Pseudonocardiales</taxon>
        <taxon>Pseudonocardiaceae</taxon>
        <taxon>Actinomycetospora</taxon>
        <taxon>environmental samples</taxon>
    </lineage>
</organism>
<feature type="non-terminal residue" evidence="2">
    <location>
        <position position="145"/>
    </location>
</feature>
<name>A0A6J4I418_9PSEU</name>
<dbReference type="AlphaFoldDB" id="A0A6J4I418"/>
<feature type="compositionally biased region" description="Basic residues" evidence="1">
    <location>
        <begin position="67"/>
        <end position="81"/>
    </location>
</feature>
<feature type="region of interest" description="Disordered" evidence="1">
    <location>
        <begin position="1"/>
        <end position="145"/>
    </location>
</feature>
<feature type="compositionally biased region" description="Basic residues" evidence="1">
    <location>
        <begin position="132"/>
        <end position="145"/>
    </location>
</feature>
<feature type="compositionally biased region" description="Basic and acidic residues" evidence="1">
    <location>
        <begin position="35"/>
        <end position="45"/>
    </location>
</feature>
<evidence type="ECO:0000256" key="1">
    <source>
        <dbReference type="SAM" id="MobiDB-lite"/>
    </source>
</evidence>
<reference evidence="2" key="1">
    <citation type="submission" date="2020-02" db="EMBL/GenBank/DDBJ databases">
        <authorList>
            <person name="Meier V. D."/>
        </authorList>
    </citation>
    <scope>NUCLEOTIDE SEQUENCE</scope>
    <source>
        <strain evidence="2">AVDCRST_MAG54</strain>
    </source>
</reference>
<feature type="non-terminal residue" evidence="2">
    <location>
        <position position="1"/>
    </location>
</feature>
<evidence type="ECO:0000313" key="2">
    <source>
        <dbReference type="EMBL" id="CAA9241838.1"/>
    </source>
</evidence>
<proteinExistence type="predicted"/>
<accession>A0A6J4I418</accession>